<keyword evidence="1" id="KW-0346">Stress response</keyword>
<keyword evidence="2" id="KW-0456">Lyase</keyword>
<evidence type="ECO:0000256" key="1">
    <source>
        <dbReference type="ARBA" id="ARBA00023016"/>
    </source>
</evidence>
<dbReference type="InterPro" id="IPR050325">
    <property type="entry name" value="Prot/Nucl_acid_deglycase"/>
</dbReference>
<evidence type="ECO:0000256" key="3">
    <source>
        <dbReference type="ARBA" id="ARBA00038493"/>
    </source>
</evidence>
<dbReference type="EMBL" id="JALJOR010000001">
    <property type="protein sequence ID" value="KAK9830343.1"/>
    <property type="molecule type" value="Genomic_DNA"/>
</dbReference>
<dbReference type="Proteomes" id="UP001489004">
    <property type="component" value="Unassembled WGS sequence"/>
</dbReference>
<dbReference type="Pfam" id="PF01965">
    <property type="entry name" value="DJ-1_PfpI"/>
    <property type="match status" value="1"/>
</dbReference>
<dbReference type="PANTHER" id="PTHR48094:SF11">
    <property type="entry name" value="GLUTATHIONE-INDEPENDENT GLYOXALASE HSP31-RELATED"/>
    <property type="match status" value="1"/>
</dbReference>
<evidence type="ECO:0000313" key="6">
    <source>
        <dbReference type="Proteomes" id="UP001489004"/>
    </source>
</evidence>
<gene>
    <name evidence="5" type="ORF">WJX72_011151</name>
</gene>
<evidence type="ECO:0000256" key="2">
    <source>
        <dbReference type="ARBA" id="ARBA00023239"/>
    </source>
</evidence>
<dbReference type="SUPFAM" id="SSF52317">
    <property type="entry name" value="Class I glutamine amidotransferase-like"/>
    <property type="match status" value="1"/>
</dbReference>
<dbReference type="GO" id="GO:0019243">
    <property type="term" value="P:methylglyoxal catabolic process to D-lactate via S-lactoyl-glutathione"/>
    <property type="evidence" value="ECO:0007669"/>
    <property type="project" value="TreeGrafter"/>
</dbReference>
<dbReference type="Gene3D" id="3.40.50.880">
    <property type="match status" value="1"/>
</dbReference>
<keyword evidence="6" id="KW-1185">Reference proteome</keyword>
<name>A0AAW1R9C5_9CHLO</name>
<dbReference type="AlphaFoldDB" id="A0AAW1R9C5"/>
<dbReference type="PANTHER" id="PTHR48094">
    <property type="entry name" value="PROTEIN/NUCLEIC ACID DEGLYCASE DJ-1-RELATED"/>
    <property type="match status" value="1"/>
</dbReference>
<dbReference type="GO" id="GO:0019172">
    <property type="term" value="F:glyoxalase III activity"/>
    <property type="evidence" value="ECO:0007669"/>
    <property type="project" value="TreeGrafter"/>
</dbReference>
<dbReference type="InterPro" id="IPR029062">
    <property type="entry name" value="Class_I_gatase-like"/>
</dbReference>
<protein>
    <recommendedName>
        <fullName evidence="4">DJ-1/PfpI domain-containing protein</fullName>
    </recommendedName>
</protein>
<dbReference type="GO" id="GO:0005737">
    <property type="term" value="C:cytoplasm"/>
    <property type="evidence" value="ECO:0007669"/>
    <property type="project" value="TreeGrafter"/>
</dbReference>
<evidence type="ECO:0000259" key="4">
    <source>
        <dbReference type="Pfam" id="PF01965"/>
    </source>
</evidence>
<accession>A0AAW1R9C5</accession>
<dbReference type="CDD" id="cd03141">
    <property type="entry name" value="GATase1_Hsp31_like"/>
    <property type="match status" value="1"/>
</dbReference>
<reference evidence="5 6" key="1">
    <citation type="journal article" date="2024" name="Nat. Commun.">
        <title>Phylogenomics reveals the evolutionary origins of lichenization in chlorophyte algae.</title>
        <authorList>
            <person name="Puginier C."/>
            <person name="Libourel C."/>
            <person name="Otte J."/>
            <person name="Skaloud P."/>
            <person name="Haon M."/>
            <person name="Grisel S."/>
            <person name="Petersen M."/>
            <person name="Berrin J.G."/>
            <person name="Delaux P.M."/>
            <person name="Dal Grande F."/>
            <person name="Keller J."/>
        </authorList>
    </citation>
    <scope>NUCLEOTIDE SEQUENCE [LARGE SCALE GENOMIC DNA]</scope>
    <source>
        <strain evidence="5 6">SAG 2043</strain>
    </source>
</reference>
<feature type="domain" description="DJ-1/PfpI" evidence="4">
    <location>
        <begin position="27"/>
        <end position="223"/>
    </location>
</feature>
<comment type="caution">
    <text evidence="5">The sequence shown here is derived from an EMBL/GenBank/DDBJ whole genome shotgun (WGS) entry which is preliminary data.</text>
</comment>
<evidence type="ECO:0000313" key="5">
    <source>
        <dbReference type="EMBL" id="KAK9830343.1"/>
    </source>
</evidence>
<proteinExistence type="inferred from homology"/>
<sequence>MAPNVVILCTSTDTLPNKAGPTGAWAEEAITPYYVFKDAGYRVTFASVNGGAIPWEPKSLTKDFITPCVEKFLKEENGLVENTVRLASLDADDHDAIYLAGGCVFDFYPNDTLANLVSSMWAKGKGVSGVCHGPAGLLGAREDGKPAGSLVAGKHVTGFSNSEQKNLTDLWDVLPYSLENRLKQLGAKYEAGPDMSVFVVADGRLITGQNPPSSGETARKLVKVIRREA</sequence>
<organism evidence="5 6">
    <name type="scientific">[Myrmecia] bisecta</name>
    <dbReference type="NCBI Taxonomy" id="41462"/>
    <lineage>
        <taxon>Eukaryota</taxon>
        <taxon>Viridiplantae</taxon>
        <taxon>Chlorophyta</taxon>
        <taxon>core chlorophytes</taxon>
        <taxon>Trebouxiophyceae</taxon>
        <taxon>Trebouxiales</taxon>
        <taxon>Trebouxiaceae</taxon>
        <taxon>Myrmecia</taxon>
    </lineage>
</organism>
<dbReference type="InterPro" id="IPR002818">
    <property type="entry name" value="DJ-1/PfpI"/>
</dbReference>
<comment type="similarity">
    <text evidence="3">Belongs to the peptidase C56 family. HSP31-like subfamily.</text>
</comment>